<dbReference type="VEuPathDB" id="VectorBase:CQUJHB005215"/>
<evidence type="ECO:0000256" key="8">
    <source>
        <dbReference type="ARBA" id="ARBA00023170"/>
    </source>
</evidence>
<dbReference type="GO" id="GO:0005886">
    <property type="term" value="C:plasma membrane"/>
    <property type="evidence" value="ECO:0007669"/>
    <property type="project" value="UniProtKB-SubCell"/>
</dbReference>
<dbReference type="PANTHER" id="PTHR21137:SF35">
    <property type="entry name" value="ODORANT RECEPTOR 19A-RELATED"/>
    <property type="match status" value="1"/>
</dbReference>
<proteinExistence type="evidence at transcript level"/>
<dbReference type="EMBL" id="MN227016">
    <property type="protein sequence ID" value="QHE66118.1"/>
    <property type="molecule type" value="mRNA"/>
</dbReference>
<name>A0A6B9QFS7_CULQU</name>
<keyword evidence="6 10" id="KW-1133">Transmembrane helix</keyword>
<evidence type="ECO:0000256" key="6">
    <source>
        <dbReference type="ARBA" id="ARBA00022989"/>
    </source>
</evidence>
<keyword evidence="4 10" id="KW-0812">Transmembrane</keyword>
<keyword evidence="3 10" id="KW-0716">Sensory transduction</keyword>
<evidence type="ECO:0000256" key="7">
    <source>
        <dbReference type="ARBA" id="ARBA00023136"/>
    </source>
</evidence>
<comment type="subcellular location">
    <subcellularLocation>
        <location evidence="1 10">Cell membrane</location>
        <topology evidence="1 10">Multi-pass membrane protein</topology>
    </subcellularLocation>
</comment>
<keyword evidence="7 10" id="KW-0472">Membrane</keyword>
<organism evidence="11">
    <name type="scientific">Culex quinquefasciatus</name>
    <name type="common">Southern house mosquito</name>
    <name type="synonym">Culex pungens</name>
    <dbReference type="NCBI Taxonomy" id="7176"/>
    <lineage>
        <taxon>Eukaryota</taxon>
        <taxon>Metazoa</taxon>
        <taxon>Ecdysozoa</taxon>
        <taxon>Arthropoda</taxon>
        <taxon>Hexapoda</taxon>
        <taxon>Insecta</taxon>
        <taxon>Pterygota</taxon>
        <taxon>Neoptera</taxon>
        <taxon>Endopterygota</taxon>
        <taxon>Diptera</taxon>
        <taxon>Nematocera</taxon>
        <taxon>Culicoidea</taxon>
        <taxon>Culicidae</taxon>
        <taxon>Culicinae</taxon>
        <taxon>Culicini</taxon>
        <taxon>Culex</taxon>
        <taxon>Culex</taxon>
    </lineage>
</organism>
<comment type="caution">
    <text evidence="10">Lacks conserved residue(s) required for the propagation of feature annotation.</text>
</comment>
<evidence type="ECO:0000256" key="2">
    <source>
        <dbReference type="ARBA" id="ARBA00022475"/>
    </source>
</evidence>
<dbReference type="OrthoDB" id="7731527at2759"/>
<keyword evidence="2" id="KW-1003">Cell membrane</keyword>
<dbReference type="GO" id="GO:0007165">
    <property type="term" value="P:signal transduction"/>
    <property type="evidence" value="ECO:0007669"/>
    <property type="project" value="UniProtKB-KW"/>
</dbReference>
<keyword evidence="8 10" id="KW-0675">Receptor</keyword>
<dbReference type="PANTHER" id="PTHR21137">
    <property type="entry name" value="ODORANT RECEPTOR"/>
    <property type="match status" value="1"/>
</dbReference>
<dbReference type="Pfam" id="PF02949">
    <property type="entry name" value="7tm_6"/>
    <property type="match status" value="1"/>
</dbReference>
<sequence>MEFLAAQDPFEAMPFLKKVLTVTGLGWPRRNLLKFALTLLLPWLVIMVPMLSYRFGNQLDLMIRGYSELLMLFNIEIRVLIFAWKQAEFEDFLAIVQGVFDKVRSAGAKSQEFKMVTVANQTIEKAAKAYMIIPLILSIVFLVLPLVQTTAIYVMNRRNGTIEQDFITMTEIHFYELDIRRNIFHYLIYYVCAFPSHCIYGFRVSISGIVASGSIKSINLIFDLVSHKLEKIHEFSGKELRDHFAELVDMHADGLSCIRILERLSNIAVLVQMVDTALIWICMILCVTNNPTKNSLNLVVLLVLISSETYAFCKLGNELTEKSITIGRSAFETQWSELPVDIQKGLSLMIRRSQKWEGLTAARFCPLSIEQFGAMVQTSYSVFVVLKERLQGVI</sequence>
<comment type="similarity">
    <text evidence="10">Belongs to the insect chemoreceptor superfamily. Heteromeric odorant receptor channel (TC 1.A.69) family.</text>
</comment>
<feature type="transmembrane region" description="Helical" evidence="10">
    <location>
        <begin position="32"/>
        <end position="53"/>
    </location>
</feature>
<keyword evidence="9 10" id="KW-0807">Transducer</keyword>
<protein>
    <recommendedName>
        <fullName evidence="10">Odorant receptor</fullName>
    </recommendedName>
</protein>
<evidence type="ECO:0000256" key="1">
    <source>
        <dbReference type="ARBA" id="ARBA00004651"/>
    </source>
</evidence>
<dbReference type="AlphaFoldDB" id="A0A6B9QFS7"/>
<keyword evidence="5 10" id="KW-0552">Olfaction</keyword>
<dbReference type="GO" id="GO:0004984">
    <property type="term" value="F:olfactory receptor activity"/>
    <property type="evidence" value="ECO:0007669"/>
    <property type="project" value="InterPro"/>
</dbReference>
<evidence type="ECO:0000313" key="11">
    <source>
        <dbReference type="EMBL" id="QHE66118.1"/>
    </source>
</evidence>
<evidence type="ECO:0000256" key="9">
    <source>
        <dbReference type="ARBA" id="ARBA00023224"/>
    </source>
</evidence>
<accession>A0A6B9QFS7</accession>
<evidence type="ECO:0000256" key="4">
    <source>
        <dbReference type="ARBA" id="ARBA00022692"/>
    </source>
</evidence>
<reference evidence="11" key="1">
    <citation type="journal article" date="2019" name="Insect Biochem. Mol. Biol.">
        <title>Odorant receptors from Culex quinquefasciatus and Aedes aegypti sensitive to floral compounds.</title>
        <authorList>
            <person name="Zeng F."/>
            <person name="Xu P."/>
            <person name="Leal W.S."/>
        </authorList>
    </citation>
    <scope>NUCLEOTIDE SEQUENCE</scope>
</reference>
<dbReference type="GO" id="GO:0005549">
    <property type="term" value="F:odorant binding"/>
    <property type="evidence" value="ECO:0007669"/>
    <property type="project" value="InterPro"/>
</dbReference>
<evidence type="ECO:0000256" key="5">
    <source>
        <dbReference type="ARBA" id="ARBA00022725"/>
    </source>
</evidence>
<evidence type="ECO:0000256" key="3">
    <source>
        <dbReference type="ARBA" id="ARBA00022606"/>
    </source>
</evidence>
<feature type="transmembrane region" description="Helical" evidence="10">
    <location>
        <begin position="129"/>
        <end position="154"/>
    </location>
</feature>
<evidence type="ECO:0000256" key="10">
    <source>
        <dbReference type="RuleBase" id="RU351113"/>
    </source>
</evidence>
<dbReference type="InterPro" id="IPR004117">
    <property type="entry name" value="7tm6_olfct_rcpt"/>
</dbReference>